<reference evidence="2" key="1">
    <citation type="submission" date="2023-05" db="EMBL/GenBank/DDBJ databases">
        <authorList>
            <person name="Huff M."/>
        </authorList>
    </citation>
    <scope>NUCLEOTIDE SEQUENCE</scope>
</reference>
<protein>
    <submittedName>
        <fullName evidence="2">Uncharacterized protein</fullName>
    </submittedName>
</protein>
<evidence type="ECO:0000313" key="2">
    <source>
        <dbReference type="EMBL" id="CAI9777580.1"/>
    </source>
</evidence>
<dbReference type="EMBL" id="OU503050">
    <property type="protein sequence ID" value="CAI9777580.1"/>
    <property type="molecule type" value="Genomic_DNA"/>
</dbReference>
<keyword evidence="1" id="KW-1133">Transmembrane helix</keyword>
<keyword evidence="1" id="KW-0812">Transmembrane</keyword>
<proteinExistence type="predicted"/>
<dbReference type="AlphaFoldDB" id="A0AAD2E7M9"/>
<accession>A0AAD2E7M9</accession>
<name>A0AAD2E7M9_9LAMI</name>
<organism evidence="2 3">
    <name type="scientific">Fraxinus pennsylvanica</name>
    <dbReference type="NCBI Taxonomy" id="56036"/>
    <lineage>
        <taxon>Eukaryota</taxon>
        <taxon>Viridiplantae</taxon>
        <taxon>Streptophyta</taxon>
        <taxon>Embryophyta</taxon>
        <taxon>Tracheophyta</taxon>
        <taxon>Spermatophyta</taxon>
        <taxon>Magnoliopsida</taxon>
        <taxon>eudicotyledons</taxon>
        <taxon>Gunneridae</taxon>
        <taxon>Pentapetalae</taxon>
        <taxon>asterids</taxon>
        <taxon>lamiids</taxon>
        <taxon>Lamiales</taxon>
        <taxon>Oleaceae</taxon>
        <taxon>Oleeae</taxon>
        <taxon>Fraxinus</taxon>
    </lineage>
</organism>
<keyword evidence="1" id="KW-0472">Membrane</keyword>
<keyword evidence="3" id="KW-1185">Reference proteome</keyword>
<evidence type="ECO:0000313" key="3">
    <source>
        <dbReference type="Proteomes" id="UP000834106"/>
    </source>
</evidence>
<gene>
    <name evidence="2" type="ORF">FPE_LOCUS25010</name>
</gene>
<dbReference type="Proteomes" id="UP000834106">
    <property type="component" value="Chromosome 15"/>
</dbReference>
<sequence length="122" mass="13753">MIFNSNCAATLFKYGICRKQKLPLRYGRRLQGDSNVALVKVSTRSSFTQGVPNNSDNEMKKERHLDIFIIGTSLVALAALILAISWVYVHRKHVGTFMISNDENVEMIDDVGLRAFTYAELV</sequence>
<evidence type="ECO:0000256" key="1">
    <source>
        <dbReference type="SAM" id="Phobius"/>
    </source>
</evidence>
<feature type="transmembrane region" description="Helical" evidence="1">
    <location>
        <begin position="67"/>
        <end position="89"/>
    </location>
</feature>